<evidence type="ECO:0000313" key="3">
    <source>
        <dbReference type="Proteomes" id="UP000243706"/>
    </source>
</evidence>
<evidence type="ECO:0000313" key="4">
    <source>
        <dbReference type="Proteomes" id="UP000652995"/>
    </source>
</evidence>
<dbReference type="Proteomes" id="UP000652995">
    <property type="component" value="Unassembled WGS sequence"/>
</dbReference>
<dbReference type="AlphaFoldDB" id="A0A240BXY0"/>
<protein>
    <submittedName>
        <fullName evidence="2">Uncharacterized protein</fullName>
    </submittedName>
</protein>
<reference evidence="1" key="4">
    <citation type="submission" date="2024-05" db="EMBL/GenBank/DDBJ databases">
        <authorList>
            <person name="Sun Q."/>
            <person name="Sedlacek I."/>
        </authorList>
    </citation>
    <scope>NUCLEOTIDE SEQUENCE</scope>
    <source>
        <strain evidence="1">CCM 4175</strain>
    </source>
</reference>
<evidence type="ECO:0000313" key="2">
    <source>
        <dbReference type="EMBL" id="SNW00647.1"/>
    </source>
</evidence>
<proteinExistence type="predicted"/>
<reference evidence="2 3" key="2">
    <citation type="submission" date="2017-06" db="EMBL/GenBank/DDBJ databases">
        <authorList>
            <consortium name="Pathogen Informatics"/>
        </authorList>
    </citation>
    <scope>NUCLEOTIDE SEQUENCE [LARGE SCALE GENOMIC DNA]</scope>
    <source>
        <strain evidence="2 3">NCTC13833</strain>
    </source>
</reference>
<dbReference type="EMBL" id="LT906464">
    <property type="protein sequence ID" value="SNW00647.1"/>
    <property type="molecule type" value="Genomic_DNA"/>
</dbReference>
<organism evidence="2 3">
    <name type="scientific">Staphylococcus muscae</name>
    <dbReference type="NCBI Taxonomy" id="1294"/>
    <lineage>
        <taxon>Bacteria</taxon>
        <taxon>Bacillati</taxon>
        <taxon>Bacillota</taxon>
        <taxon>Bacilli</taxon>
        <taxon>Bacillales</taxon>
        <taxon>Staphylococcaceae</taxon>
        <taxon>Staphylococcus</taxon>
    </lineage>
</organism>
<dbReference type="Proteomes" id="UP000243706">
    <property type="component" value="Chromosome 1"/>
</dbReference>
<accession>A0A240BXY0</accession>
<keyword evidence="4" id="KW-1185">Reference proteome</keyword>
<evidence type="ECO:0000313" key="1">
    <source>
        <dbReference type="EMBL" id="GGA93356.1"/>
    </source>
</evidence>
<name>A0A240BXY0_9STAP</name>
<dbReference type="RefSeq" id="WP_095115738.1">
    <property type="nucleotide sequence ID" value="NZ_BMCB01000010.1"/>
</dbReference>
<reference evidence="4" key="3">
    <citation type="journal article" date="2019" name="Int. J. Syst. Evol. Microbiol.">
        <title>The Global Catalogue of Microorganisms (GCM) 10K type strain sequencing project: providing services to taxonomists for standard genome sequencing and annotation.</title>
        <authorList>
            <consortium name="The Broad Institute Genomics Platform"/>
            <consortium name="The Broad Institute Genome Sequencing Center for Infectious Disease"/>
            <person name="Wu L."/>
            <person name="Ma J."/>
        </authorList>
    </citation>
    <scope>NUCLEOTIDE SEQUENCE [LARGE SCALE GENOMIC DNA]</scope>
    <source>
        <strain evidence="4">CCM 4175</strain>
    </source>
</reference>
<gene>
    <name evidence="1" type="ORF">GCM10007183_16940</name>
    <name evidence="2" type="ORF">SAMEA4412661_00501</name>
</gene>
<dbReference type="EMBL" id="BMCB01000010">
    <property type="protein sequence ID" value="GGA93356.1"/>
    <property type="molecule type" value="Genomic_DNA"/>
</dbReference>
<sequence length="161" mass="18499">MSREEQEVWEGVVTFIKSNALDKLGAKQLAENIRELASSVGKSIDIDRTGSDEMIKFEKRFLKSPYFIEKYERFEGEKYEFSTNSGGILSVIRCLGSYGYERGEYEIAYIKEDGTVCEPLGYLSVDDVLTIVDYENGKEVENKELINCWEKKKWGNGRDES</sequence>
<dbReference type="KEGG" id="smus:C7J88_09605"/>
<reference evidence="1" key="1">
    <citation type="journal article" date="2014" name="Int. J. Syst. Evol. Microbiol.">
        <title>Complete genome of a new Firmicutes species belonging to the dominant human colonic microbiota ('Ruminococcus bicirculans') reveals two chromosomes and a selective capacity to utilize plant glucans.</title>
        <authorList>
            <consortium name="NISC Comparative Sequencing Program"/>
            <person name="Wegmann U."/>
            <person name="Louis P."/>
            <person name="Goesmann A."/>
            <person name="Henrissat B."/>
            <person name="Duncan S.H."/>
            <person name="Flint H.J."/>
        </authorList>
    </citation>
    <scope>NUCLEOTIDE SEQUENCE</scope>
    <source>
        <strain evidence="1">CCM 4175</strain>
    </source>
</reference>